<evidence type="ECO:0000256" key="6">
    <source>
        <dbReference type="ARBA" id="ARBA00022759"/>
    </source>
</evidence>
<dbReference type="Pfam" id="PF00752">
    <property type="entry name" value="XPG_N"/>
    <property type="match status" value="1"/>
</dbReference>
<dbReference type="PANTHER" id="PTHR11081:SF8">
    <property type="entry name" value="EXONUCLEASE 1"/>
    <property type="match status" value="1"/>
</dbReference>
<feature type="region of interest" description="Disordered" evidence="15">
    <location>
        <begin position="502"/>
        <end position="525"/>
    </location>
</feature>
<dbReference type="GO" id="GO:0003677">
    <property type="term" value="F:DNA binding"/>
    <property type="evidence" value="ECO:0007669"/>
    <property type="project" value="UniProtKB-UniRule"/>
</dbReference>
<dbReference type="GO" id="GO:0006310">
    <property type="term" value="P:DNA recombination"/>
    <property type="evidence" value="ECO:0007669"/>
    <property type="project" value="TreeGrafter"/>
</dbReference>
<name>A0A8J2S2N8_9CRUS</name>
<comment type="caution">
    <text evidence="18">The sequence shown here is derived from an EMBL/GenBank/DDBJ whole genome shotgun (WGS) entry which is preliminary data.</text>
</comment>
<dbReference type="SMART" id="SM00279">
    <property type="entry name" value="HhH2"/>
    <property type="match status" value="1"/>
</dbReference>
<dbReference type="InterPro" id="IPR006085">
    <property type="entry name" value="XPG_DNA_repair_N"/>
</dbReference>
<dbReference type="PROSITE" id="PS00841">
    <property type="entry name" value="XPG_1"/>
    <property type="match status" value="1"/>
</dbReference>
<dbReference type="GO" id="GO:0017108">
    <property type="term" value="F:5'-flap endonuclease activity"/>
    <property type="evidence" value="ECO:0007669"/>
    <property type="project" value="TreeGrafter"/>
</dbReference>
<keyword evidence="10 14" id="KW-0460">Magnesium</keyword>
<keyword evidence="6" id="KW-0255">Endonuclease</keyword>
<proteinExistence type="inferred from homology"/>
<keyword evidence="12 14" id="KW-0234">DNA repair</keyword>
<dbReference type="GO" id="GO:0006298">
    <property type="term" value="P:mismatch repair"/>
    <property type="evidence" value="ECO:0007669"/>
    <property type="project" value="TreeGrafter"/>
</dbReference>
<evidence type="ECO:0000256" key="2">
    <source>
        <dbReference type="ARBA" id="ARBA00010563"/>
    </source>
</evidence>
<dbReference type="InterPro" id="IPR019974">
    <property type="entry name" value="XPG_CS"/>
</dbReference>
<dbReference type="InterPro" id="IPR008918">
    <property type="entry name" value="HhH2"/>
</dbReference>
<keyword evidence="14" id="KW-0269">Exonuclease</keyword>
<keyword evidence="9 14" id="KW-0378">Hydrolase</keyword>
<evidence type="ECO:0000256" key="5">
    <source>
        <dbReference type="ARBA" id="ARBA00022723"/>
    </source>
</evidence>
<feature type="domain" description="XPG N-terminal" evidence="17">
    <location>
        <begin position="1"/>
        <end position="99"/>
    </location>
</feature>
<evidence type="ECO:0000256" key="14">
    <source>
        <dbReference type="RuleBase" id="RU910737"/>
    </source>
</evidence>
<dbReference type="OrthoDB" id="26491at2759"/>
<dbReference type="AlphaFoldDB" id="A0A8J2S2N8"/>
<evidence type="ECO:0000256" key="15">
    <source>
        <dbReference type="SAM" id="MobiDB-lite"/>
    </source>
</evidence>
<dbReference type="FunFam" id="3.40.50.1010:FF:000002">
    <property type="entry name" value="Exonuclease 1, putative"/>
    <property type="match status" value="1"/>
</dbReference>
<dbReference type="PRINTS" id="PR00853">
    <property type="entry name" value="XPGRADSUPER"/>
</dbReference>
<dbReference type="CDD" id="cd09857">
    <property type="entry name" value="PIN_EXO1"/>
    <property type="match status" value="1"/>
</dbReference>
<feature type="domain" description="XPG-I" evidence="16">
    <location>
        <begin position="138"/>
        <end position="207"/>
    </location>
</feature>
<evidence type="ECO:0000256" key="9">
    <source>
        <dbReference type="ARBA" id="ARBA00022801"/>
    </source>
</evidence>
<dbReference type="Pfam" id="PF00867">
    <property type="entry name" value="XPG_I"/>
    <property type="match status" value="1"/>
</dbReference>
<organism evidence="18 19">
    <name type="scientific">Daphnia galeata</name>
    <dbReference type="NCBI Taxonomy" id="27404"/>
    <lineage>
        <taxon>Eukaryota</taxon>
        <taxon>Metazoa</taxon>
        <taxon>Ecdysozoa</taxon>
        <taxon>Arthropoda</taxon>
        <taxon>Crustacea</taxon>
        <taxon>Branchiopoda</taxon>
        <taxon>Diplostraca</taxon>
        <taxon>Cladocera</taxon>
        <taxon>Anomopoda</taxon>
        <taxon>Daphniidae</taxon>
        <taxon>Daphnia</taxon>
    </lineage>
</organism>
<gene>
    <name evidence="18" type="ORF">DGAL_LOCUS13757</name>
</gene>
<dbReference type="Gene3D" id="1.10.150.20">
    <property type="entry name" value="5' to 3' exonuclease, C-terminal subdomain"/>
    <property type="match status" value="1"/>
</dbReference>
<keyword evidence="11 14" id="KW-0267">Excision nuclease</keyword>
<evidence type="ECO:0000256" key="11">
    <source>
        <dbReference type="ARBA" id="ARBA00022881"/>
    </source>
</evidence>
<keyword evidence="4 14" id="KW-0540">Nuclease</keyword>
<dbReference type="Proteomes" id="UP000789390">
    <property type="component" value="Unassembled WGS sequence"/>
</dbReference>
<comment type="subcellular location">
    <subcellularLocation>
        <location evidence="1 14">Nucleus</location>
    </subcellularLocation>
</comment>
<keyword evidence="8 14" id="KW-0228">DNA excision</keyword>
<dbReference type="FunFam" id="1.10.150.20:FF:000011">
    <property type="entry name" value="exonuclease 1"/>
    <property type="match status" value="1"/>
</dbReference>
<dbReference type="SMART" id="SM00484">
    <property type="entry name" value="XPGI"/>
    <property type="match status" value="1"/>
</dbReference>
<keyword evidence="7 14" id="KW-0227">DNA damage</keyword>
<dbReference type="InterPro" id="IPR006084">
    <property type="entry name" value="XPG/Rad2"/>
</dbReference>
<evidence type="ECO:0000256" key="13">
    <source>
        <dbReference type="ARBA" id="ARBA00023242"/>
    </source>
</evidence>
<keyword evidence="14" id="KW-0238">DNA-binding</keyword>
<dbReference type="SUPFAM" id="SSF88723">
    <property type="entry name" value="PIN domain-like"/>
    <property type="match status" value="1"/>
</dbReference>
<keyword evidence="5 14" id="KW-0479">Metal-binding</keyword>
<dbReference type="SUPFAM" id="SSF47807">
    <property type="entry name" value="5' to 3' exonuclease, C-terminal subdomain"/>
    <property type="match status" value="1"/>
</dbReference>
<evidence type="ECO:0000259" key="17">
    <source>
        <dbReference type="SMART" id="SM00485"/>
    </source>
</evidence>
<dbReference type="PROSITE" id="PS00842">
    <property type="entry name" value="XPG_2"/>
    <property type="match status" value="1"/>
</dbReference>
<accession>A0A8J2S2N8</accession>
<comment type="similarity">
    <text evidence="2 14">Belongs to the XPG/RAD2 endonuclease family. EXO1 subfamily.</text>
</comment>
<dbReference type="InterPro" id="IPR044752">
    <property type="entry name" value="PIN-like_EXO1"/>
</dbReference>
<evidence type="ECO:0000259" key="16">
    <source>
        <dbReference type="SMART" id="SM00484"/>
    </source>
</evidence>
<protein>
    <recommendedName>
        <fullName evidence="3 14">Exonuclease 1</fullName>
        <ecNumber evidence="14">3.1.-.-</ecNumber>
    </recommendedName>
</protein>
<reference evidence="18" key="1">
    <citation type="submission" date="2021-11" db="EMBL/GenBank/DDBJ databases">
        <authorList>
            <person name="Schell T."/>
        </authorList>
    </citation>
    <scope>NUCLEOTIDE SEQUENCE</scope>
    <source>
        <strain evidence="18">M5</strain>
    </source>
</reference>
<dbReference type="Gene3D" id="3.40.50.1010">
    <property type="entry name" value="5'-nuclease"/>
    <property type="match status" value="1"/>
</dbReference>
<dbReference type="SMART" id="SM00485">
    <property type="entry name" value="XPGN"/>
    <property type="match status" value="1"/>
</dbReference>
<comment type="cofactor">
    <cofactor evidence="14">
        <name>Mg(2+)</name>
        <dbReference type="ChEBI" id="CHEBI:18420"/>
    </cofactor>
    <text evidence="14">Binds 2 magnesium ions per subunit. They probably participate in the reaction catalyzed by the enzyme. May bind an additional third magnesium ion after substrate binding.</text>
</comment>
<dbReference type="GO" id="GO:0005634">
    <property type="term" value="C:nucleus"/>
    <property type="evidence" value="ECO:0007669"/>
    <property type="project" value="UniProtKB-SubCell"/>
</dbReference>
<evidence type="ECO:0000256" key="10">
    <source>
        <dbReference type="ARBA" id="ARBA00022842"/>
    </source>
</evidence>
<dbReference type="EC" id="3.1.-.-" evidence="14"/>
<evidence type="ECO:0000256" key="12">
    <source>
        <dbReference type="ARBA" id="ARBA00023204"/>
    </source>
</evidence>
<dbReference type="GO" id="GO:0046872">
    <property type="term" value="F:metal ion binding"/>
    <property type="evidence" value="ECO:0007669"/>
    <property type="project" value="UniProtKB-UniRule"/>
</dbReference>
<keyword evidence="19" id="KW-1185">Reference proteome</keyword>
<sequence length="652" mass="72671">MGISGLLPFLKKSSVNCHVRQFRGKTVAIDGYCWLHKGAFSCADKLVKGEKTDAYVTYCMKFINMLLSHDIKPILVFDGQPLPSKLGTELKRRENRERNKIQAREYLRQGNNSKARECFQKCVDVTSAMALELIKVCRARNIDCIVAPYEADAQLAYLAIQGIAHLIITEDSDLLAFGCPRVLFKMDQAGTGVLIEKDKLFLSLGGQAEFFNDEKFRRMCILSGCDYLPSLKGIGLGKAFKFFSGSTNSDINALLCQVPGVLNMPTLEVTLEYRENFVKAEQTFLYQLIYEPRQRKLLPLTPYPPNLDHVNLPFAGQYMTDDVAFQLAIGNLDAETLERLDSYDPDTLVLKRNQSFLTKHVSIWSKNFVTQQYSLSSSQVTSAKPSLTTVCKQTTAKIEFSIPKAAEQVQIISDNELASQYTKKESPSSPIITARKRKRTNENISPSQSQARWSMELALRSEASMDNESGKSNGLSSLLDPFAEPIMTKPVSGNITPLRKSNPFVKLKTPSDDVKTSPENSPISPTFSALTNFSQLRKFDNNGQEIVTSAYFHTEKVTLKDKLKSNIFSCDNHIVMPVNICEAVSQQPESVAGNKDNPSLATKESIFVTTKTPFSGFRVSGLSRQKNKIPSKPGVTTGMKQLDLRSMFGPKP</sequence>
<keyword evidence="13 14" id="KW-0539">Nucleus</keyword>
<dbReference type="GO" id="GO:0035312">
    <property type="term" value="F:5'-3' DNA exonuclease activity"/>
    <property type="evidence" value="ECO:0007669"/>
    <property type="project" value="UniProtKB-UniRule"/>
</dbReference>
<dbReference type="PANTHER" id="PTHR11081">
    <property type="entry name" value="FLAP ENDONUCLEASE FAMILY MEMBER"/>
    <property type="match status" value="1"/>
</dbReference>
<evidence type="ECO:0000256" key="4">
    <source>
        <dbReference type="ARBA" id="ARBA00022722"/>
    </source>
</evidence>
<evidence type="ECO:0000256" key="7">
    <source>
        <dbReference type="ARBA" id="ARBA00022763"/>
    </source>
</evidence>
<dbReference type="InterPro" id="IPR006086">
    <property type="entry name" value="XPG-I_dom"/>
</dbReference>
<dbReference type="InterPro" id="IPR036279">
    <property type="entry name" value="5-3_exonuclease_C_sf"/>
</dbReference>
<evidence type="ECO:0000256" key="8">
    <source>
        <dbReference type="ARBA" id="ARBA00022769"/>
    </source>
</evidence>
<evidence type="ECO:0000256" key="3">
    <source>
        <dbReference type="ARBA" id="ARBA00020324"/>
    </source>
</evidence>
<evidence type="ECO:0000313" key="18">
    <source>
        <dbReference type="EMBL" id="CAH0110204.1"/>
    </source>
</evidence>
<dbReference type="EMBL" id="CAKKLH010000301">
    <property type="protein sequence ID" value="CAH0110204.1"/>
    <property type="molecule type" value="Genomic_DNA"/>
</dbReference>
<comment type="function">
    <text evidence="14">5'-&gt;3' double-stranded DNA exonuclease which may also possess a cryptic 3'-&gt;5' double-stranded DNA exonuclease activity. Functions in DNA mismatch repair.</text>
</comment>
<dbReference type="InterPro" id="IPR029060">
    <property type="entry name" value="PIN-like_dom_sf"/>
</dbReference>
<evidence type="ECO:0000256" key="1">
    <source>
        <dbReference type="ARBA" id="ARBA00004123"/>
    </source>
</evidence>
<evidence type="ECO:0000313" key="19">
    <source>
        <dbReference type="Proteomes" id="UP000789390"/>
    </source>
</evidence>